<evidence type="ECO:0008006" key="2">
    <source>
        <dbReference type="Google" id="ProtNLM"/>
    </source>
</evidence>
<organism evidence="1">
    <name type="scientific">Anguilla anguilla</name>
    <name type="common">European freshwater eel</name>
    <name type="synonym">Muraena anguilla</name>
    <dbReference type="NCBI Taxonomy" id="7936"/>
    <lineage>
        <taxon>Eukaryota</taxon>
        <taxon>Metazoa</taxon>
        <taxon>Chordata</taxon>
        <taxon>Craniata</taxon>
        <taxon>Vertebrata</taxon>
        <taxon>Euteleostomi</taxon>
        <taxon>Actinopterygii</taxon>
        <taxon>Neopterygii</taxon>
        <taxon>Teleostei</taxon>
        <taxon>Anguilliformes</taxon>
        <taxon>Anguillidae</taxon>
        <taxon>Anguilla</taxon>
    </lineage>
</organism>
<proteinExistence type="predicted"/>
<sequence length="35" mass="4057">MTNRKFILVKSLANSHCVLCTESFSYSSKLEHLRI</sequence>
<reference evidence="1" key="1">
    <citation type="submission" date="2014-11" db="EMBL/GenBank/DDBJ databases">
        <authorList>
            <person name="Amaro Gonzalez C."/>
        </authorList>
    </citation>
    <scope>NUCLEOTIDE SEQUENCE</scope>
</reference>
<protein>
    <recommendedName>
        <fullName evidence="2">C2H2-type domain-containing protein</fullName>
    </recommendedName>
</protein>
<name>A0A0E9QSP3_ANGAN</name>
<reference evidence="1" key="2">
    <citation type="journal article" date="2015" name="Fish Shellfish Immunol.">
        <title>Early steps in the European eel (Anguilla anguilla)-Vibrio vulnificus interaction in the gills: Role of the RtxA13 toxin.</title>
        <authorList>
            <person name="Callol A."/>
            <person name="Pajuelo D."/>
            <person name="Ebbesson L."/>
            <person name="Teles M."/>
            <person name="MacKenzie S."/>
            <person name="Amaro C."/>
        </authorList>
    </citation>
    <scope>NUCLEOTIDE SEQUENCE</scope>
</reference>
<accession>A0A0E9QSP3</accession>
<dbReference type="AlphaFoldDB" id="A0A0E9QSP3"/>
<dbReference type="EMBL" id="GBXM01088596">
    <property type="protein sequence ID" value="JAH19981.1"/>
    <property type="molecule type" value="Transcribed_RNA"/>
</dbReference>
<evidence type="ECO:0000313" key="1">
    <source>
        <dbReference type="EMBL" id="JAH19981.1"/>
    </source>
</evidence>